<dbReference type="EMBL" id="FTOP01000002">
    <property type="protein sequence ID" value="SIS65742.1"/>
    <property type="molecule type" value="Genomic_DNA"/>
</dbReference>
<evidence type="ECO:0000313" key="3">
    <source>
        <dbReference type="Proteomes" id="UP000186026"/>
    </source>
</evidence>
<evidence type="ECO:0000259" key="1">
    <source>
        <dbReference type="Pfam" id="PF24793"/>
    </source>
</evidence>
<dbReference type="Gene3D" id="3.40.50.170">
    <property type="entry name" value="Formyl transferase, N-terminal domain"/>
    <property type="match status" value="1"/>
</dbReference>
<dbReference type="SUPFAM" id="SSF75005">
    <property type="entry name" value="Arabinanase/levansucrase/invertase"/>
    <property type="match status" value="1"/>
</dbReference>
<accession>A0A1N7KVS4</accession>
<dbReference type="SUPFAM" id="SSF53328">
    <property type="entry name" value="Formyltransferase"/>
    <property type="match status" value="1"/>
</dbReference>
<name>A0A1N7KVS4_9BACT</name>
<dbReference type="InterPro" id="IPR023296">
    <property type="entry name" value="Glyco_hydro_beta-prop_sf"/>
</dbReference>
<proteinExistence type="predicted"/>
<sequence>MFITVMHKKLKVGILLDGFKVPAWVWEMVDVILRDDLATIDCLIVNQRPKPSGKPSPILYRLFSKFDRSSFSVNQSPFTRKDILKVPGLNPLILPVYPIQKKYSDYFSSEDLELLRSRELDILIRFGFRILKGDILNIPKLGVWSYHHGDNQVYRGGPPCFWEVMKGWEITGSVLQILTENLDQGNVISRSWSRTDPLSVHRNAAKVYWKSLYFIPRELAWINRFGVKAWKKKLDLSQLPFDSSAIPNLSPPTNAQMTKLFLRWLYKNLARKIKELFRKEVWELWIKSIGDAKLSKINNPKGFYLADPFIVDYEEASYLFAEQYNYLEKKGFISFARIISPNDIGEFEPVIQEDFHLSYPFILNHKGDYLMWVEAAAKKGLRMYKAIDFPSSWVFVGNHLNDIAFYDPTICMKNGLYWLFANTKPHPMASSFDELSLFYCENIEKGNWHPHPCNPIVSDVRASRPAGALFEKNGFWYRPAQDSAKHYGHRIKIQKIITWNTEEYEEETAEILESNWSNDLKGTHTVNRSDKYYVLDSYRR</sequence>
<feature type="domain" description="Glucosamine inositolphosphorylceramide transferase 1 N-terminal" evidence="1">
    <location>
        <begin position="292"/>
        <end position="511"/>
    </location>
</feature>
<organism evidence="2 3">
    <name type="scientific">Belliella pelovolcani</name>
    <dbReference type="NCBI Taxonomy" id="529505"/>
    <lineage>
        <taxon>Bacteria</taxon>
        <taxon>Pseudomonadati</taxon>
        <taxon>Bacteroidota</taxon>
        <taxon>Cytophagia</taxon>
        <taxon>Cytophagales</taxon>
        <taxon>Cyclobacteriaceae</taxon>
        <taxon>Belliella</taxon>
    </lineage>
</organism>
<dbReference type="Gene3D" id="2.115.10.20">
    <property type="entry name" value="Glycosyl hydrolase domain, family 43"/>
    <property type="match status" value="1"/>
</dbReference>
<keyword evidence="3" id="KW-1185">Reference proteome</keyword>
<dbReference type="InterPro" id="IPR036477">
    <property type="entry name" value="Formyl_transf_N_sf"/>
</dbReference>
<dbReference type="Pfam" id="PF24793">
    <property type="entry name" value="GINT1_N"/>
    <property type="match status" value="1"/>
</dbReference>
<dbReference type="STRING" id="529505.SAMN05421761_102386"/>
<gene>
    <name evidence="2" type="ORF">SAMN05421761_102386</name>
</gene>
<dbReference type="AlphaFoldDB" id="A0A1N7KVS4"/>
<dbReference type="OrthoDB" id="3771157at2"/>
<dbReference type="InterPro" id="IPR056442">
    <property type="entry name" value="GINT1_N"/>
</dbReference>
<reference evidence="3" key="1">
    <citation type="submission" date="2017-01" db="EMBL/GenBank/DDBJ databases">
        <authorList>
            <person name="Varghese N."/>
            <person name="Submissions S."/>
        </authorList>
    </citation>
    <scope>NUCLEOTIDE SEQUENCE [LARGE SCALE GENOMIC DNA]</scope>
    <source>
        <strain evidence="3">DSM 46698</strain>
    </source>
</reference>
<dbReference type="Proteomes" id="UP000186026">
    <property type="component" value="Unassembled WGS sequence"/>
</dbReference>
<protein>
    <recommendedName>
        <fullName evidence="1">Glucosamine inositolphosphorylceramide transferase 1 N-terminal domain-containing protein</fullName>
    </recommendedName>
</protein>
<dbReference type="RefSeq" id="WP_139325488.1">
    <property type="nucleotide sequence ID" value="NZ_FTOP01000002.1"/>
</dbReference>
<evidence type="ECO:0000313" key="2">
    <source>
        <dbReference type="EMBL" id="SIS65742.1"/>
    </source>
</evidence>